<organism evidence="2 3">
    <name type="scientific">Chryseobacterium profundimaris</name>
    <dbReference type="NCBI Taxonomy" id="1387275"/>
    <lineage>
        <taxon>Bacteria</taxon>
        <taxon>Pseudomonadati</taxon>
        <taxon>Bacteroidota</taxon>
        <taxon>Flavobacteriia</taxon>
        <taxon>Flavobacteriales</taxon>
        <taxon>Weeksellaceae</taxon>
        <taxon>Chryseobacterium group</taxon>
        <taxon>Chryseobacterium</taxon>
    </lineage>
</organism>
<dbReference type="Proteomes" id="UP001157960">
    <property type="component" value="Unassembled WGS sequence"/>
</dbReference>
<evidence type="ECO:0008006" key="4">
    <source>
        <dbReference type="Google" id="ProtNLM"/>
    </source>
</evidence>
<comment type="caution">
    <text evidence="2">The sequence shown here is derived from an EMBL/GenBank/DDBJ whole genome shotgun (WGS) entry which is preliminary data.</text>
</comment>
<evidence type="ECO:0000313" key="3">
    <source>
        <dbReference type="Proteomes" id="UP001157960"/>
    </source>
</evidence>
<dbReference type="RefSeq" id="WP_283422265.1">
    <property type="nucleotide sequence ID" value="NZ_FXTZ01000006.1"/>
</dbReference>
<dbReference type="EMBL" id="FXTZ01000006">
    <property type="protein sequence ID" value="SMP22537.1"/>
    <property type="molecule type" value="Genomic_DNA"/>
</dbReference>
<keyword evidence="1" id="KW-0472">Membrane</keyword>
<keyword evidence="1" id="KW-1133">Transmembrane helix</keyword>
<reference evidence="2 3" key="1">
    <citation type="submission" date="2017-05" db="EMBL/GenBank/DDBJ databases">
        <authorList>
            <person name="Varghese N."/>
            <person name="Submissions S."/>
        </authorList>
    </citation>
    <scope>NUCLEOTIDE SEQUENCE [LARGE SCALE GENOMIC DNA]</scope>
    <source>
        <strain evidence="2 3">DSM 28214</strain>
    </source>
</reference>
<gene>
    <name evidence="2" type="ORF">SAMN06264346_106208</name>
</gene>
<keyword evidence="3" id="KW-1185">Reference proteome</keyword>
<proteinExistence type="predicted"/>
<sequence>MIKKNIKYILLVVLLMIIGIIVYWYYNPTVDDRDFDLEFRVSNEGKDFYKERNKKIERTKFTYNGEKYFNDLDKYELIIYSLDFIKGKEKIIIVCNSLKMNNDIKIANITYRDKTGKYFPLKIEHVNDSIFIIQQIGAENNVIYKGEKK</sequence>
<evidence type="ECO:0000256" key="1">
    <source>
        <dbReference type="SAM" id="Phobius"/>
    </source>
</evidence>
<name>A0ABY1NZB3_9FLAO</name>
<accession>A0ABY1NZB3</accession>
<keyword evidence="1" id="KW-0812">Transmembrane</keyword>
<evidence type="ECO:0000313" key="2">
    <source>
        <dbReference type="EMBL" id="SMP22537.1"/>
    </source>
</evidence>
<protein>
    <recommendedName>
        <fullName evidence="4">Lipoprotein</fullName>
    </recommendedName>
</protein>
<feature type="transmembrane region" description="Helical" evidence="1">
    <location>
        <begin position="7"/>
        <end position="26"/>
    </location>
</feature>